<accession>A0A2H4VFH5</accession>
<dbReference type="InterPro" id="IPR023393">
    <property type="entry name" value="START-like_dom_sf"/>
</dbReference>
<dbReference type="RefSeq" id="WP_100906777.1">
    <property type="nucleotide sequence ID" value="NZ_CP017766.1"/>
</dbReference>
<dbReference type="InterPro" id="IPR013538">
    <property type="entry name" value="ASHA1/2-like_C"/>
</dbReference>
<dbReference type="GeneID" id="35124331"/>
<organism evidence="3 4">
    <name type="scientific">Methanobacterium subterraneum</name>
    <dbReference type="NCBI Taxonomy" id="59277"/>
    <lineage>
        <taxon>Archaea</taxon>
        <taxon>Methanobacteriati</taxon>
        <taxon>Methanobacteriota</taxon>
        <taxon>Methanomada group</taxon>
        <taxon>Methanobacteria</taxon>
        <taxon>Methanobacteriales</taxon>
        <taxon>Methanobacteriaceae</taxon>
        <taxon>Methanobacterium</taxon>
    </lineage>
</organism>
<dbReference type="Proteomes" id="UP000232806">
    <property type="component" value="Chromosome"/>
</dbReference>
<feature type="domain" description="Activator of Hsp90 ATPase homologue 1/2-like C-terminal" evidence="2">
    <location>
        <begin position="11"/>
        <end position="152"/>
    </location>
</feature>
<gene>
    <name evidence="3" type="ORF">BK007_11360</name>
</gene>
<name>A0A2H4VFH5_9EURY</name>
<sequence>METLHYSIVINAPKEKVWKAMLNKDTYEKWTDVFMPGSSYVGDWAEGSKILFLAPDETGKLSGMVSRIKENLQYEYISIESVGIVSNGEEDTSSQEAKEWAGSLENYTFKDLDGKTELRVDLNSDMGVDQEMLEMLEKTWPKALNILKKLAEES</sequence>
<reference evidence="3 4" key="1">
    <citation type="submission" date="2016-10" db="EMBL/GenBank/DDBJ databases">
        <title>Comparative genomics between deep and shallow subseafloor isolates.</title>
        <authorList>
            <person name="Ishii S."/>
            <person name="Miller J.R."/>
            <person name="Sutton G."/>
            <person name="Suzuki S."/>
            <person name="Methe B."/>
            <person name="Inagaki F."/>
            <person name="Imachi H."/>
        </authorList>
    </citation>
    <scope>NUCLEOTIDE SEQUENCE [LARGE SCALE GENOMIC DNA]</scope>
    <source>
        <strain evidence="3 4">MO-MB1</strain>
    </source>
</reference>
<dbReference type="SUPFAM" id="SSF55961">
    <property type="entry name" value="Bet v1-like"/>
    <property type="match status" value="1"/>
</dbReference>
<comment type="similarity">
    <text evidence="1">Belongs to the AHA1 family.</text>
</comment>
<proteinExistence type="inferred from homology"/>
<evidence type="ECO:0000313" key="4">
    <source>
        <dbReference type="Proteomes" id="UP000232806"/>
    </source>
</evidence>
<dbReference type="AlphaFoldDB" id="A0A2H4VFH5"/>
<dbReference type="CDD" id="cd07814">
    <property type="entry name" value="SRPBCC_CalC_Aha1-like"/>
    <property type="match status" value="1"/>
</dbReference>
<evidence type="ECO:0000256" key="1">
    <source>
        <dbReference type="ARBA" id="ARBA00006817"/>
    </source>
</evidence>
<dbReference type="OrthoDB" id="66844at2157"/>
<dbReference type="Gene3D" id="3.30.530.20">
    <property type="match status" value="1"/>
</dbReference>
<evidence type="ECO:0000259" key="2">
    <source>
        <dbReference type="Pfam" id="PF08327"/>
    </source>
</evidence>
<dbReference type="EMBL" id="CP017766">
    <property type="protein sequence ID" value="AUB56836.1"/>
    <property type="molecule type" value="Genomic_DNA"/>
</dbReference>
<dbReference type="Pfam" id="PF08327">
    <property type="entry name" value="AHSA1"/>
    <property type="match status" value="1"/>
</dbReference>
<protein>
    <submittedName>
        <fullName evidence="3">ATPase</fullName>
    </submittedName>
</protein>
<evidence type="ECO:0000313" key="3">
    <source>
        <dbReference type="EMBL" id="AUB56836.1"/>
    </source>
</evidence>